<keyword evidence="2" id="KW-0560">Oxidoreductase</keyword>
<dbReference type="Pfam" id="PF19328">
    <property type="entry name" value="DAP_DH_C"/>
    <property type="match status" value="1"/>
</dbReference>
<sequence length="361" mass="38157">MTTAPTLRVIQWATGGVGKAAVECVLNHPQLELAGCWVHSADKSGRDVGEIAGVGSLGVTATNDIDEILALDADCVVYSPLVPNDDEVVAILRSGKNVVTPVGWVYPDLSHPRHRAVADAALEAGVTLHGSGIHPGGITERFPLMVSGLSSAVTHVRAEEFSDIRTYNAPDVVRHIMGFGGTPEEAVQGPMAALLEQGFKMSVRMIADHIGFRIDPDIRTIQEIAVATADIEYGPFAITAGTVAARRFRWQALVDGEPVITAAVNWLMGEHNLEPAWNFGGEGERFEVEITGDPTVNLTFKGLQPPTVAEGLVRNPGVVATANHCVNAIPDVCAAAPGIKTYLDLPLFAGRPACQLSGGAR</sequence>
<feature type="domain" description="Dihydrodipicolinate reductase N-terminal" evidence="3">
    <location>
        <begin position="13"/>
        <end position="77"/>
    </location>
</feature>
<reference evidence="5 6" key="2">
    <citation type="submission" date="2020-07" db="EMBL/GenBank/DDBJ databases">
        <authorList>
            <person name="Yu X."/>
        </authorList>
    </citation>
    <scope>NUCLEOTIDE SEQUENCE [LARGE SCALE GENOMIC DNA]</scope>
    <source>
        <strain evidence="6">24</strain>
    </source>
</reference>
<dbReference type="InterPro" id="IPR036291">
    <property type="entry name" value="NAD(P)-bd_dom_sf"/>
</dbReference>
<gene>
    <name evidence="5" type="ORF">H0P51_26980</name>
</gene>
<dbReference type="AlphaFoldDB" id="A0A7D6ILT8"/>
<evidence type="ECO:0000313" key="6">
    <source>
        <dbReference type="Proteomes" id="UP000510682"/>
    </source>
</evidence>
<dbReference type="Gene3D" id="3.40.50.720">
    <property type="entry name" value="NAD(P)-binding Rossmann-like Domain"/>
    <property type="match status" value="1"/>
</dbReference>
<dbReference type="SUPFAM" id="SSF51735">
    <property type="entry name" value="NAD(P)-binding Rossmann-fold domains"/>
    <property type="match status" value="1"/>
</dbReference>
<evidence type="ECO:0000259" key="4">
    <source>
        <dbReference type="Pfam" id="PF19328"/>
    </source>
</evidence>
<reference evidence="6" key="1">
    <citation type="submission" date="2020-07" db="EMBL/GenBank/DDBJ databases">
        <title>Description of Mycobacterium gordonae subsp. intergordonae subsp.nov. and Mycobacterium gordonae subsp. gordonae subsp. nov.</title>
        <authorList>
            <person name="Yu X."/>
        </authorList>
    </citation>
    <scope>NUCLEOTIDE SEQUENCE [LARGE SCALE GENOMIC DNA]</scope>
    <source>
        <strain evidence="6">24</strain>
    </source>
</reference>
<evidence type="ECO:0000256" key="2">
    <source>
        <dbReference type="ARBA" id="ARBA00023002"/>
    </source>
</evidence>
<dbReference type="InterPro" id="IPR000846">
    <property type="entry name" value="DapB_N"/>
</dbReference>
<accession>A0A7D6ILT8</accession>
<evidence type="ECO:0000259" key="3">
    <source>
        <dbReference type="Pfam" id="PF01113"/>
    </source>
</evidence>
<dbReference type="Proteomes" id="UP000510682">
    <property type="component" value="Chromosome"/>
</dbReference>
<evidence type="ECO:0000313" key="5">
    <source>
        <dbReference type="EMBL" id="QLL07260.1"/>
    </source>
</evidence>
<keyword evidence="6" id="KW-1185">Reference proteome</keyword>
<name>A0A7D6ILT8_9MYCO</name>
<reference evidence="6" key="3">
    <citation type="submission" date="2023-07" db="EMBL/GenBank/DDBJ databases">
        <title>Description of Mycobacterium gordonae subsp. intergordonae subsp.nov. and Mycobacterium gordonae subsp. gordonae subsp. nov.</title>
        <authorList>
            <person name="Huang H."/>
        </authorList>
    </citation>
    <scope>NUCLEOTIDE SEQUENCE [LARGE SCALE GENOMIC DNA]</scope>
    <source>
        <strain evidence="6">24</strain>
    </source>
</reference>
<protein>
    <submittedName>
        <fullName evidence="5">Dihydrodipicolinate reductase</fullName>
    </submittedName>
</protein>
<organism evidence="5 6">
    <name type="scientific">Mycobacterium vicinigordonae</name>
    <dbReference type="NCBI Taxonomy" id="1719132"/>
    <lineage>
        <taxon>Bacteria</taxon>
        <taxon>Bacillati</taxon>
        <taxon>Actinomycetota</taxon>
        <taxon>Actinomycetes</taxon>
        <taxon>Mycobacteriales</taxon>
        <taxon>Mycobacteriaceae</taxon>
        <taxon>Mycobacterium</taxon>
    </lineage>
</organism>
<feature type="domain" description="2,4-diaminopentanoate dehydrogenase C-terminal" evidence="4">
    <location>
        <begin position="144"/>
        <end position="348"/>
    </location>
</feature>
<dbReference type="CDD" id="cd24146">
    <property type="entry name" value="nat-AmDH_N_like"/>
    <property type="match status" value="1"/>
</dbReference>
<dbReference type="Pfam" id="PF01113">
    <property type="entry name" value="DapB_N"/>
    <property type="match status" value="1"/>
</dbReference>
<proteinExistence type="predicted"/>
<dbReference type="GO" id="GO:0009089">
    <property type="term" value="P:lysine biosynthetic process via diaminopimelate"/>
    <property type="evidence" value="ECO:0007669"/>
    <property type="project" value="InterPro"/>
</dbReference>
<dbReference type="KEGG" id="mgor:H0P51_26980"/>
<dbReference type="RefSeq" id="WP_180915834.1">
    <property type="nucleotide sequence ID" value="NZ_CP059165.1"/>
</dbReference>
<dbReference type="GO" id="GO:0008839">
    <property type="term" value="F:4-hydroxy-tetrahydrodipicolinate reductase"/>
    <property type="evidence" value="ECO:0007669"/>
    <property type="project" value="InterPro"/>
</dbReference>
<keyword evidence="1" id="KW-0521">NADP</keyword>
<dbReference type="InterPro" id="IPR045760">
    <property type="entry name" value="DAP_DH_C"/>
</dbReference>
<dbReference type="EMBL" id="CP059165">
    <property type="protein sequence ID" value="QLL07260.1"/>
    <property type="molecule type" value="Genomic_DNA"/>
</dbReference>
<evidence type="ECO:0000256" key="1">
    <source>
        <dbReference type="ARBA" id="ARBA00022857"/>
    </source>
</evidence>